<evidence type="ECO:0000259" key="2">
    <source>
        <dbReference type="Pfam" id="PF00266"/>
    </source>
</evidence>
<protein>
    <submittedName>
        <fullName evidence="3">Cysteine desulfurase</fullName>
    </submittedName>
</protein>
<dbReference type="InterPro" id="IPR000192">
    <property type="entry name" value="Aminotrans_V_dom"/>
</dbReference>
<feature type="non-terminal residue" evidence="3">
    <location>
        <position position="307"/>
    </location>
</feature>
<gene>
    <name evidence="3" type="ORF">DRO07_00140</name>
</gene>
<accession>A0A497JHE0</accession>
<dbReference type="Gene3D" id="3.40.640.10">
    <property type="entry name" value="Type I PLP-dependent aspartate aminotransferase-like (Major domain)"/>
    <property type="match status" value="1"/>
</dbReference>
<proteinExistence type="predicted"/>
<evidence type="ECO:0000256" key="1">
    <source>
        <dbReference type="ARBA" id="ARBA00022898"/>
    </source>
</evidence>
<dbReference type="AlphaFoldDB" id="A0A497JHE0"/>
<evidence type="ECO:0000313" key="4">
    <source>
        <dbReference type="Proteomes" id="UP000277633"/>
    </source>
</evidence>
<dbReference type="PANTHER" id="PTHR43586:SF8">
    <property type="entry name" value="CYSTEINE DESULFURASE 1, CHLOROPLASTIC"/>
    <property type="match status" value="1"/>
</dbReference>
<reference evidence="3 4" key="1">
    <citation type="submission" date="2018-06" db="EMBL/GenBank/DDBJ databases">
        <title>Extensive metabolic versatility and redundancy in microbially diverse, dynamic hydrothermal sediments.</title>
        <authorList>
            <person name="Dombrowski N."/>
            <person name="Teske A."/>
            <person name="Baker B.J."/>
        </authorList>
    </citation>
    <scope>NUCLEOTIDE SEQUENCE [LARGE SCALE GENOMIC DNA]</scope>
    <source>
        <strain evidence="3">B9_G13</strain>
    </source>
</reference>
<organism evidence="3 4">
    <name type="scientific">Candidatus Iainarchaeum sp</name>
    <dbReference type="NCBI Taxonomy" id="3101447"/>
    <lineage>
        <taxon>Archaea</taxon>
        <taxon>Candidatus Iainarchaeota</taxon>
        <taxon>Candidatus Iainarchaeia</taxon>
        <taxon>Candidatus Iainarchaeales</taxon>
        <taxon>Candidatus Iainarchaeaceae</taxon>
        <taxon>Candidatus Iainarchaeum</taxon>
    </lineage>
</organism>
<dbReference type="EMBL" id="QMWO01000002">
    <property type="protein sequence ID" value="RLG70458.1"/>
    <property type="molecule type" value="Genomic_DNA"/>
</dbReference>
<evidence type="ECO:0000313" key="3">
    <source>
        <dbReference type="EMBL" id="RLG70458.1"/>
    </source>
</evidence>
<sequence length="307" mass="34353">MDWNNIRQDFPALNIKSEGKIPIYFDNACNTLRPACVIEAIREYLEEHPGCAGKRSSHYFSKTTEQKCREAREKLASFIGANSNEIVWTKNTTESINLVANSLEIKKGQNIVCSILDHHSLLLPFYKKCSESGAELRIVECNKECKIDAEKFAEKVDKNTAVVAITHASNVAGTILPVKEIVKIAHENDTLALVDGAQFVPHKAIDMKKLDADFYCFSMHKMLGPSMGVLYGKEALLEELNLFMVGGDTIRDVVYKDGKLFPEFLPAPKKFEAGLQNYAGIIGSGAAVEYLKRIGMENIEKQEWRLC</sequence>
<dbReference type="InterPro" id="IPR015421">
    <property type="entry name" value="PyrdxlP-dep_Trfase_major"/>
</dbReference>
<dbReference type="Proteomes" id="UP000277633">
    <property type="component" value="Unassembled WGS sequence"/>
</dbReference>
<dbReference type="SUPFAM" id="SSF53383">
    <property type="entry name" value="PLP-dependent transferases"/>
    <property type="match status" value="1"/>
</dbReference>
<dbReference type="InterPro" id="IPR015424">
    <property type="entry name" value="PyrdxlP-dep_Trfase"/>
</dbReference>
<keyword evidence="1" id="KW-0663">Pyridoxal phosphate</keyword>
<name>A0A497JHE0_9ARCH</name>
<dbReference type="Pfam" id="PF00266">
    <property type="entry name" value="Aminotran_5"/>
    <property type="match status" value="1"/>
</dbReference>
<feature type="domain" description="Aminotransferase class V" evidence="2">
    <location>
        <begin position="23"/>
        <end position="305"/>
    </location>
</feature>
<dbReference type="PANTHER" id="PTHR43586">
    <property type="entry name" value="CYSTEINE DESULFURASE"/>
    <property type="match status" value="1"/>
</dbReference>
<comment type="caution">
    <text evidence="3">The sequence shown here is derived from an EMBL/GenBank/DDBJ whole genome shotgun (WGS) entry which is preliminary data.</text>
</comment>